<dbReference type="SUPFAM" id="SSF53649">
    <property type="entry name" value="Alkaline phosphatase-like"/>
    <property type="match status" value="1"/>
</dbReference>
<dbReference type="PANTHER" id="PTHR23071">
    <property type="entry name" value="PHOSPHATIDYLINOSITOL GLYCAN"/>
    <property type="match status" value="1"/>
</dbReference>
<keyword evidence="10" id="KW-0325">Glycoprotein</keyword>
<dbReference type="CDD" id="cd16023">
    <property type="entry name" value="GPI_EPT_3"/>
    <property type="match status" value="1"/>
</dbReference>
<reference evidence="12" key="1">
    <citation type="submission" date="2023-03" db="EMBL/GenBank/DDBJ databases">
        <title>Mating type loci evolution in Malassezia.</title>
        <authorList>
            <person name="Coelho M.A."/>
        </authorList>
    </citation>
    <scope>NUCLEOTIDE SEQUENCE</scope>
    <source>
        <strain evidence="12">CBS 11721</strain>
    </source>
</reference>
<evidence type="ECO:0000313" key="12">
    <source>
        <dbReference type="EMBL" id="WFD36252.1"/>
    </source>
</evidence>
<evidence type="ECO:0000256" key="1">
    <source>
        <dbReference type="ARBA" id="ARBA00004477"/>
    </source>
</evidence>
<dbReference type="InterPro" id="IPR039524">
    <property type="entry name" value="PIGO/GPI13"/>
</dbReference>
<name>A0AAF0J751_9BASI</name>
<comment type="pathway">
    <text evidence="2">Glycolipid biosynthesis; glycosylphosphatidylinositol-anchor biosynthesis.</text>
</comment>
<feature type="transmembrane region" description="Helical" evidence="11">
    <location>
        <begin position="746"/>
        <end position="765"/>
    </location>
</feature>
<feature type="transmembrane region" description="Helical" evidence="11">
    <location>
        <begin position="626"/>
        <end position="643"/>
    </location>
</feature>
<evidence type="ECO:0000256" key="5">
    <source>
        <dbReference type="ARBA" id="ARBA00022679"/>
    </source>
</evidence>
<sequence>MSRTRRMTAFGAVAGLLTLVMALHLVGLALFTSGFLLKRVELSHTSECAPAASWSIPKPPKNIEHGLGEWDELIHPANGGECTLPPRYSRVVMWIIDSLRYDFIVPVPDNATWANSYIHGQMTTPARLVEAAPDSSFMCHFAADPPTTTLQRLKGLTTGSLPTFIEAGANFGGAGKVQEDNWIAQFRKLVGGSGPFAFVGDDTWATVFSGLFDSEVEWPYSSFNVEDLDTVDAGVTERMLGLLQGSEGYPKDWRLLVAHSLGVDHVGHRFGAAHPRMVPKLGQMDRLVSDVVDSIDDDTLLLVFGDHGMDATGDHGGDSELEVGAGFWAHSNKPFCAAGASKDAEDLFVRAGLSMHTQFPLVPGDQRTTRQIDLVPTLSLLLGTPVPFNNLGAVIPELLCSDMSKPDNRLLRALRINARQVRTYIGEYTKAAADLKSHEVELDLRWEAALFADAHFAKAVHEGGDIREASLDAAAAYLVYIRTALDRANSVWAQFDYVRMALGIAVLVGALGVLAVFWTTSVNGMDGTPAIAPLAKSLASSGATGGLVGGAGAAIVLATGRGVDIAVGIIAVGVAAGIVAKHLGCVAVSRNVFREYRTTTAVGVAVATVHAALFASNSLTMWEDRVVLALIALILIVRAVFGCGSHTSFLMQRIPLLSIGALLLFRAASTSRVCREEQAPYCVPSFYARPEVPDERFADNPAYALAGPGTNSVWMVGLAYIVAYFAPDALRRILRWSAAEQGVARLFLDWLVRPILLGAAAYWLADYAHGLERWDEETRTWLLHIKTICARIDLAAIVLAGIIWAFAPLCLVFKQEQVEGKTRTSVLGYSNTLGSGFLLLTSVVYSLLFLLAQPTGQVTLTLCYLAFVLFAELGDQERDSRYLDRAKNINGPQTLPPAAPTFVEIACVALGGYVAFFATGHQAVFAAIQWRTAFVGFTSVVWPFSPAFVVLNALGPLVVLPAFAVVLLSVWNIAPTRPTKEGAAQPMYTAASLLRTSSGFLVYHTLVTLSSAVFAAHFRRHLMLFKIWAPRYMLGGLTLLAADLSIVLAVGAVAHVAAKTQRTFGSVFA</sequence>
<dbReference type="Gene3D" id="3.40.720.10">
    <property type="entry name" value="Alkaline Phosphatase, subunit A"/>
    <property type="match status" value="1"/>
</dbReference>
<evidence type="ECO:0000256" key="6">
    <source>
        <dbReference type="ARBA" id="ARBA00022692"/>
    </source>
</evidence>
<evidence type="ECO:0000256" key="9">
    <source>
        <dbReference type="ARBA" id="ARBA00023136"/>
    </source>
</evidence>
<evidence type="ECO:0000313" key="13">
    <source>
        <dbReference type="Proteomes" id="UP001219933"/>
    </source>
</evidence>
<evidence type="ECO:0000256" key="10">
    <source>
        <dbReference type="ARBA" id="ARBA00023180"/>
    </source>
</evidence>
<dbReference type="InterPro" id="IPR002591">
    <property type="entry name" value="Phosphodiest/P_Trfase"/>
</dbReference>
<comment type="similarity">
    <text evidence="3">Belongs to the PIGG/PIGN/PIGO family. PIGO subfamily.</text>
</comment>
<keyword evidence="8 11" id="KW-1133">Transmembrane helix</keyword>
<evidence type="ECO:0000256" key="8">
    <source>
        <dbReference type="ARBA" id="ARBA00022989"/>
    </source>
</evidence>
<organism evidence="12 13">
    <name type="scientific">Malassezia cuniculi</name>
    <dbReference type="NCBI Taxonomy" id="948313"/>
    <lineage>
        <taxon>Eukaryota</taxon>
        <taxon>Fungi</taxon>
        <taxon>Dikarya</taxon>
        <taxon>Basidiomycota</taxon>
        <taxon>Ustilaginomycotina</taxon>
        <taxon>Malasseziomycetes</taxon>
        <taxon>Malasseziales</taxon>
        <taxon>Malasseziaceae</taxon>
        <taxon>Malassezia</taxon>
    </lineage>
</organism>
<keyword evidence="4" id="KW-0337">GPI-anchor biosynthesis</keyword>
<dbReference type="GO" id="GO:0005789">
    <property type="term" value="C:endoplasmic reticulum membrane"/>
    <property type="evidence" value="ECO:0007669"/>
    <property type="project" value="UniProtKB-SubCell"/>
</dbReference>
<dbReference type="Pfam" id="PF01663">
    <property type="entry name" value="Phosphodiest"/>
    <property type="match status" value="1"/>
</dbReference>
<feature type="transmembrane region" description="Helical" evidence="11">
    <location>
        <begin position="702"/>
        <end position="725"/>
    </location>
</feature>
<feature type="transmembrane region" description="Helical" evidence="11">
    <location>
        <begin position="1037"/>
        <end position="1058"/>
    </location>
</feature>
<feature type="transmembrane region" description="Helical" evidence="11">
    <location>
        <begin position="858"/>
        <end position="874"/>
    </location>
</feature>
<proteinExistence type="inferred from homology"/>
<evidence type="ECO:0000256" key="7">
    <source>
        <dbReference type="ARBA" id="ARBA00022824"/>
    </source>
</evidence>
<dbReference type="InterPro" id="IPR017850">
    <property type="entry name" value="Alkaline_phosphatase_core_sf"/>
</dbReference>
<feature type="transmembrane region" description="Helical" evidence="11">
    <location>
        <begin position="993"/>
        <end position="1016"/>
    </location>
</feature>
<dbReference type="InterPro" id="IPR037675">
    <property type="entry name" value="PIG-O_N"/>
</dbReference>
<dbReference type="Proteomes" id="UP001219933">
    <property type="component" value="Chromosome 4"/>
</dbReference>
<keyword evidence="9 11" id="KW-0472">Membrane</keyword>
<evidence type="ECO:0000256" key="11">
    <source>
        <dbReference type="SAM" id="Phobius"/>
    </source>
</evidence>
<evidence type="ECO:0000256" key="4">
    <source>
        <dbReference type="ARBA" id="ARBA00022502"/>
    </source>
</evidence>
<feature type="transmembrane region" description="Helical" evidence="11">
    <location>
        <begin position="895"/>
        <end position="917"/>
    </location>
</feature>
<dbReference type="GO" id="GO:0051377">
    <property type="term" value="F:mannose-ethanolamine phosphotransferase activity"/>
    <property type="evidence" value="ECO:0007669"/>
    <property type="project" value="InterPro"/>
</dbReference>
<keyword evidence="13" id="KW-1185">Reference proteome</keyword>
<protein>
    <submittedName>
        <fullName evidence="12">Mannose-ethanolamine phosphotransferase gpi13</fullName>
    </submittedName>
</protein>
<evidence type="ECO:0000256" key="2">
    <source>
        <dbReference type="ARBA" id="ARBA00004687"/>
    </source>
</evidence>
<gene>
    <name evidence="12" type="primary">GPI13</name>
    <name evidence="12" type="ORF">MCUN1_003130</name>
</gene>
<feature type="transmembrane region" description="Helical" evidence="11">
    <location>
        <begin position="833"/>
        <end position="852"/>
    </location>
</feature>
<feature type="transmembrane region" description="Helical" evidence="11">
    <location>
        <begin position="949"/>
        <end position="973"/>
    </location>
</feature>
<feature type="transmembrane region" description="Helical" evidence="11">
    <location>
        <begin position="794"/>
        <end position="813"/>
    </location>
</feature>
<keyword evidence="6 11" id="KW-0812">Transmembrane</keyword>
<dbReference type="EMBL" id="CP119880">
    <property type="protein sequence ID" value="WFD36252.1"/>
    <property type="molecule type" value="Genomic_DNA"/>
</dbReference>
<comment type="subcellular location">
    <subcellularLocation>
        <location evidence="1">Endoplasmic reticulum membrane</location>
        <topology evidence="1">Multi-pass membrane protein</topology>
    </subcellularLocation>
</comment>
<feature type="transmembrane region" description="Helical" evidence="11">
    <location>
        <begin position="497"/>
        <end position="518"/>
    </location>
</feature>
<feature type="transmembrane region" description="Helical" evidence="11">
    <location>
        <begin position="565"/>
        <end position="588"/>
    </location>
</feature>
<dbReference type="GO" id="GO:0006506">
    <property type="term" value="P:GPI anchor biosynthetic process"/>
    <property type="evidence" value="ECO:0007669"/>
    <property type="project" value="UniProtKB-KW"/>
</dbReference>
<keyword evidence="7" id="KW-0256">Endoplasmic reticulum</keyword>
<evidence type="ECO:0000256" key="3">
    <source>
        <dbReference type="ARBA" id="ARBA00008695"/>
    </source>
</evidence>
<feature type="transmembrane region" description="Helical" evidence="11">
    <location>
        <begin position="538"/>
        <end position="559"/>
    </location>
</feature>
<dbReference type="AlphaFoldDB" id="A0AAF0J751"/>
<keyword evidence="5" id="KW-0808">Transferase</keyword>
<dbReference type="PANTHER" id="PTHR23071:SF1">
    <property type="entry name" value="GPI ETHANOLAMINE PHOSPHATE TRANSFERASE 3"/>
    <property type="match status" value="1"/>
</dbReference>
<accession>A0AAF0J751</accession>